<dbReference type="GO" id="GO:0009279">
    <property type="term" value="C:cell outer membrane"/>
    <property type="evidence" value="ECO:0007669"/>
    <property type="project" value="TreeGrafter"/>
</dbReference>
<dbReference type="PANTHER" id="PTHR31321">
    <property type="entry name" value="ACYL-COA THIOESTER HYDROLASE YBHC-RELATED"/>
    <property type="match status" value="1"/>
</dbReference>
<dbReference type="EC" id="3.1.1.11" evidence="5"/>
<accession>A0AAX3MTE6</accession>
<keyword evidence="2 5" id="KW-0378">Hydrolase</keyword>
<dbReference type="AlphaFoldDB" id="A0AAX3MTE6"/>
<gene>
    <name evidence="8" type="ORF">PUW23_15235</name>
    <name evidence="9" type="ORF">PUW25_14995</name>
</gene>
<dbReference type="GO" id="GO:0042545">
    <property type="term" value="P:cell wall modification"/>
    <property type="evidence" value="ECO:0007669"/>
    <property type="project" value="UniProtKB-UniRule"/>
</dbReference>
<dbReference type="EMBL" id="CP118108">
    <property type="protein sequence ID" value="WDI00590.1"/>
    <property type="molecule type" value="Genomic_DNA"/>
</dbReference>
<evidence type="ECO:0000259" key="7">
    <source>
        <dbReference type="Pfam" id="PF01095"/>
    </source>
</evidence>
<keyword evidence="3 5" id="KW-0063">Aspartyl esterase</keyword>
<feature type="domain" description="Pectinesterase catalytic" evidence="7">
    <location>
        <begin position="162"/>
        <end position="328"/>
    </location>
</feature>
<evidence type="ECO:0000256" key="1">
    <source>
        <dbReference type="ARBA" id="ARBA00008891"/>
    </source>
</evidence>
<dbReference type="InterPro" id="IPR012334">
    <property type="entry name" value="Pectin_lyas_fold"/>
</dbReference>
<evidence type="ECO:0000256" key="5">
    <source>
        <dbReference type="RuleBase" id="RU000589"/>
    </source>
</evidence>
<evidence type="ECO:0000256" key="3">
    <source>
        <dbReference type="ARBA" id="ARBA00023085"/>
    </source>
</evidence>
<dbReference type="PANTHER" id="PTHR31321:SF57">
    <property type="entry name" value="PECTINESTERASE 53-RELATED"/>
    <property type="match status" value="1"/>
</dbReference>
<dbReference type="Gene3D" id="2.160.20.10">
    <property type="entry name" value="Single-stranded right-handed beta-helix, Pectin lyase-like"/>
    <property type="match status" value="1"/>
</dbReference>
<evidence type="ECO:0000313" key="10">
    <source>
        <dbReference type="Proteomes" id="UP001220962"/>
    </source>
</evidence>
<evidence type="ECO:0000256" key="4">
    <source>
        <dbReference type="PROSITE-ProRule" id="PRU10040"/>
    </source>
</evidence>
<keyword evidence="11" id="KW-1185">Reference proteome</keyword>
<dbReference type="PROSITE" id="PS00503">
    <property type="entry name" value="PECTINESTERASE_2"/>
    <property type="match status" value="1"/>
</dbReference>
<proteinExistence type="inferred from homology"/>
<dbReference type="SUPFAM" id="SSF51126">
    <property type="entry name" value="Pectin lyase-like"/>
    <property type="match status" value="1"/>
</dbReference>
<comment type="similarity">
    <text evidence="1">Belongs to the pectinesterase family.</text>
</comment>
<feature type="active site" evidence="4">
    <location>
        <position position="183"/>
    </location>
</feature>
<name>A0AAX3MTE6_9BACL</name>
<organism evidence="8 10">
    <name type="scientific">Paenibacillus urinalis</name>
    <dbReference type="NCBI Taxonomy" id="521520"/>
    <lineage>
        <taxon>Bacteria</taxon>
        <taxon>Bacillati</taxon>
        <taxon>Bacillota</taxon>
        <taxon>Bacilli</taxon>
        <taxon>Bacillales</taxon>
        <taxon>Paenibacillaceae</taxon>
        <taxon>Paenibacillus</taxon>
    </lineage>
</organism>
<dbReference type="GO" id="GO:0030599">
    <property type="term" value="F:pectinesterase activity"/>
    <property type="evidence" value="ECO:0007669"/>
    <property type="project" value="UniProtKB-UniRule"/>
</dbReference>
<dbReference type="Pfam" id="PF01095">
    <property type="entry name" value="Pectinesterase"/>
    <property type="match status" value="2"/>
</dbReference>
<dbReference type="Proteomes" id="UP001221519">
    <property type="component" value="Chromosome"/>
</dbReference>
<dbReference type="RefSeq" id="WP_202964129.1">
    <property type="nucleotide sequence ID" value="NZ_CP118101.1"/>
</dbReference>
<dbReference type="Proteomes" id="UP001220962">
    <property type="component" value="Chromosome"/>
</dbReference>
<evidence type="ECO:0000313" key="11">
    <source>
        <dbReference type="Proteomes" id="UP001221519"/>
    </source>
</evidence>
<comment type="pathway">
    <text evidence="5">Glycan metabolism; pectin degradation; 2-dehydro-3-deoxy-D-gluconate from pectin: step 1/5.</text>
</comment>
<evidence type="ECO:0000256" key="2">
    <source>
        <dbReference type="ARBA" id="ARBA00022801"/>
    </source>
</evidence>
<feature type="region of interest" description="Disordered" evidence="6">
    <location>
        <begin position="318"/>
        <end position="338"/>
    </location>
</feature>
<evidence type="ECO:0000313" key="9">
    <source>
        <dbReference type="EMBL" id="WDI00590.1"/>
    </source>
</evidence>
<dbReference type="InterPro" id="IPR033131">
    <property type="entry name" value="Pectinesterase_Asp_AS"/>
</dbReference>
<evidence type="ECO:0000313" key="8">
    <source>
        <dbReference type="EMBL" id="WDH80890.1"/>
    </source>
</evidence>
<dbReference type="EMBL" id="CP118101">
    <property type="protein sequence ID" value="WDH80890.1"/>
    <property type="molecule type" value="Genomic_DNA"/>
</dbReference>
<reference evidence="8 11" key="1">
    <citation type="submission" date="2023-02" db="EMBL/GenBank/DDBJ databases">
        <title>Pathogen: clinical or host-associated sample.</title>
        <authorList>
            <person name="Hergert J."/>
            <person name="Casey R."/>
            <person name="Wagner J."/>
            <person name="Young E.L."/>
            <person name="Oakeson K.F."/>
        </authorList>
    </citation>
    <scope>NUCLEOTIDE SEQUENCE</scope>
    <source>
        <strain evidence="9 11">2022CK-00829</strain>
        <strain evidence="8">2022CK-00830</strain>
    </source>
</reference>
<feature type="domain" description="Pectinesterase catalytic" evidence="7">
    <location>
        <begin position="4"/>
        <end position="144"/>
    </location>
</feature>
<dbReference type="InterPro" id="IPR011050">
    <property type="entry name" value="Pectin_lyase_fold/virulence"/>
</dbReference>
<dbReference type="GO" id="GO:0045490">
    <property type="term" value="P:pectin catabolic process"/>
    <property type="evidence" value="ECO:0007669"/>
    <property type="project" value="UniProtKB-UniRule"/>
</dbReference>
<dbReference type="InterPro" id="IPR000070">
    <property type="entry name" value="Pectinesterase_cat"/>
</dbReference>
<sequence length="338" mass="37422">MIEITVSQDGTADFTSIQEAIDHLPHLRAGSSECCTIYIRAGIYHEKIHLSHPGINLVGEGAEDTIITYGDYARKLFPDGSPYHTFHTYTLLISSDDVTVSHLTIENSAGSGEAIGQAIAAYVDGDRVSFYHCRMLGHQDTLFTGPLPEQPIDRGSFGGPRDIFPRRPVRQYYESCYIEGDVDFIFGSATAVFVECEVCSKRRNVNGDGIMEGTAPGYITAASTARDVNFGYVFWNCTLTGNAEPKSVYLGRPWREYAKTTFINCDLGQHIHPAGWHNWGKLEREQTVGYAEYGSHGPGTEGDRVEWANELKPEQLHTYSPAEVLQGNDGWNPALKKS</sequence>
<protein>
    <recommendedName>
        <fullName evidence="5">Pectinesterase</fullName>
        <ecNumber evidence="5">3.1.1.11</ecNumber>
    </recommendedName>
</protein>
<evidence type="ECO:0000256" key="6">
    <source>
        <dbReference type="SAM" id="MobiDB-lite"/>
    </source>
</evidence>
<comment type="catalytic activity">
    <reaction evidence="5">
        <text>[(1-&gt;4)-alpha-D-galacturonosyl methyl ester](n) + n H2O = [(1-&gt;4)-alpha-D-galacturonosyl](n) + n methanol + n H(+)</text>
        <dbReference type="Rhea" id="RHEA:22380"/>
        <dbReference type="Rhea" id="RHEA-COMP:14570"/>
        <dbReference type="Rhea" id="RHEA-COMP:14573"/>
        <dbReference type="ChEBI" id="CHEBI:15377"/>
        <dbReference type="ChEBI" id="CHEBI:15378"/>
        <dbReference type="ChEBI" id="CHEBI:17790"/>
        <dbReference type="ChEBI" id="CHEBI:140522"/>
        <dbReference type="ChEBI" id="CHEBI:140523"/>
        <dbReference type="EC" id="3.1.1.11"/>
    </reaction>
</comment>